<keyword evidence="2" id="KW-1185">Reference proteome</keyword>
<protein>
    <recommendedName>
        <fullName evidence="3">DUF2948 family protein</fullName>
    </recommendedName>
</protein>
<dbReference type="Pfam" id="PF11164">
    <property type="entry name" value="DUF2948"/>
    <property type="match status" value="1"/>
</dbReference>
<dbReference type="EMBL" id="FZQB01000008">
    <property type="protein sequence ID" value="SNT74610.1"/>
    <property type="molecule type" value="Genomic_DNA"/>
</dbReference>
<accession>A0A239PWR1</accession>
<dbReference type="Proteomes" id="UP000198307">
    <property type="component" value="Unassembled WGS sequence"/>
</dbReference>
<evidence type="ECO:0008006" key="3">
    <source>
        <dbReference type="Google" id="ProtNLM"/>
    </source>
</evidence>
<dbReference type="AlphaFoldDB" id="A0A239PWR1"/>
<gene>
    <name evidence="1" type="ORF">SAMN05444959_10876</name>
</gene>
<organism evidence="1 2">
    <name type="scientific">Paracoccus seriniphilus</name>
    <dbReference type="NCBI Taxonomy" id="184748"/>
    <lineage>
        <taxon>Bacteria</taxon>
        <taxon>Pseudomonadati</taxon>
        <taxon>Pseudomonadota</taxon>
        <taxon>Alphaproteobacteria</taxon>
        <taxon>Rhodobacterales</taxon>
        <taxon>Paracoccaceae</taxon>
        <taxon>Paracoccus</taxon>
    </lineage>
</organism>
<reference evidence="1 2" key="1">
    <citation type="submission" date="2017-07" db="EMBL/GenBank/DDBJ databases">
        <authorList>
            <person name="Sun Z.S."/>
            <person name="Albrecht U."/>
            <person name="Echele G."/>
            <person name="Lee C.C."/>
        </authorList>
    </citation>
    <scope>NUCLEOTIDE SEQUENCE [LARGE SCALE GENOMIC DNA]</scope>
    <source>
        <strain evidence="1 2">DSM 14827</strain>
    </source>
</reference>
<dbReference type="OrthoDB" id="9806367at2"/>
<sequence length="158" mass="17375">MVKDASFADGDERPLLLKAEDEQDLRVVSALVQDAILPASEISFDPKTRRLALLINRFRWEDVDRARAEGRGFERVRSLLVINDVTALKSDGIDRDGDTVLELLALGWQAGEDCTGRITLDFAGDGALMADVECINLDIRDVTKPYLAPSGKVPNHPA</sequence>
<proteinExistence type="predicted"/>
<dbReference type="InterPro" id="IPR021335">
    <property type="entry name" value="DUF2948"/>
</dbReference>
<dbReference type="RefSeq" id="WP_089344677.1">
    <property type="nucleotide sequence ID" value="NZ_CP067129.1"/>
</dbReference>
<evidence type="ECO:0000313" key="2">
    <source>
        <dbReference type="Proteomes" id="UP000198307"/>
    </source>
</evidence>
<name>A0A239PWR1_9RHOB</name>
<evidence type="ECO:0000313" key="1">
    <source>
        <dbReference type="EMBL" id="SNT74610.1"/>
    </source>
</evidence>